<gene>
    <name evidence="1" type="ORF">B0A52_07635</name>
</gene>
<dbReference type="Gene3D" id="3.10.450.240">
    <property type="match status" value="1"/>
</dbReference>
<dbReference type="VEuPathDB" id="FungiDB:PV10_01253"/>
<dbReference type="EMBL" id="NAJM01000035">
    <property type="protein sequence ID" value="RVX68749.1"/>
    <property type="molecule type" value="Genomic_DNA"/>
</dbReference>
<accession>A0A438MYF0</accession>
<organism evidence="1 2">
    <name type="scientific">Exophiala mesophila</name>
    <name type="common">Black yeast-like fungus</name>
    <dbReference type="NCBI Taxonomy" id="212818"/>
    <lineage>
        <taxon>Eukaryota</taxon>
        <taxon>Fungi</taxon>
        <taxon>Dikarya</taxon>
        <taxon>Ascomycota</taxon>
        <taxon>Pezizomycotina</taxon>
        <taxon>Eurotiomycetes</taxon>
        <taxon>Chaetothyriomycetidae</taxon>
        <taxon>Chaetothyriales</taxon>
        <taxon>Herpotrichiellaceae</taxon>
        <taxon>Exophiala</taxon>
    </lineage>
</organism>
<dbReference type="Proteomes" id="UP000288859">
    <property type="component" value="Unassembled WGS sequence"/>
</dbReference>
<evidence type="ECO:0000313" key="2">
    <source>
        <dbReference type="Proteomes" id="UP000288859"/>
    </source>
</evidence>
<protein>
    <submittedName>
        <fullName evidence="1">Uncharacterized protein</fullName>
    </submittedName>
</protein>
<dbReference type="AlphaFoldDB" id="A0A438MYF0"/>
<evidence type="ECO:0000313" key="1">
    <source>
        <dbReference type="EMBL" id="RVX68749.1"/>
    </source>
</evidence>
<dbReference type="OrthoDB" id="19619at2759"/>
<reference evidence="1 2" key="1">
    <citation type="submission" date="2017-03" db="EMBL/GenBank/DDBJ databases">
        <title>Genomes of endolithic fungi from Antarctica.</title>
        <authorList>
            <person name="Coleine C."/>
            <person name="Masonjones S."/>
            <person name="Stajich J.E."/>
        </authorList>
    </citation>
    <scope>NUCLEOTIDE SEQUENCE [LARGE SCALE GENOMIC DNA]</scope>
    <source>
        <strain evidence="1 2">CCFEE 6314</strain>
    </source>
</reference>
<name>A0A438MYF0_EXOME</name>
<sequence length="339" mass="38858">MSRLPRELYAPNKFSSVRIHTSRNSTMQPRFPCTRPSTLTFVRHFSASPYNKAIVQQMKASGAMPPQKARKTQLDNMSLKDMGTDLGRLPGIVILPAWKDQTKTVRALTKLYWEKLKQSGIGLLGLFQFYKWDVPRHPKTGKKMRRPLLMSSRTAIARQMHVDLNQAISQRSALAVSELCCSGLANECRGRFAREREQRTKPVDWKLVKYKGIQWPSWLQIWPLSFFLFKSPIRVVSDQLTVIPVQNNSFLREMIVRIRSIQSIQRPGETKPTEIDIEEYMVLQQLIIAGELQNWRVWGTIQPSKEELELALSGKHKQGNITAGQAFKDRVASLTGMPL</sequence>
<proteinExistence type="predicted"/>
<comment type="caution">
    <text evidence="1">The sequence shown here is derived from an EMBL/GenBank/DDBJ whole genome shotgun (WGS) entry which is preliminary data.</text>
</comment>